<dbReference type="PRINTS" id="PR00014">
    <property type="entry name" value="FNTYPEIII"/>
</dbReference>
<evidence type="ECO:0000256" key="14">
    <source>
        <dbReference type="ARBA" id="ARBA00022837"/>
    </source>
</evidence>
<dbReference type="SMART" id="SM00409">
    <property type="entry name" value="IG"/>
    <property type="match status" value="20"/>
</dbReference>
<comment type="cofactor">
    <cofactor evidence="1">
        <name>Mg(2+)</name>
        <dbReference type="ChEBI" id="CHEBI:18420"/>
    </cofactor>
</comment>
<keyword evidence="14" id="KW-0106">Calcium</keyword>
<dbReference type="SUPFAM" id="SSF49265">
    <property type="entry name" value="Fibronectin type III"/>
    <property type="match status" value="16"/>
</dbReference>
<dbReference type="FunFam" id="2.60.40.10:FF:000160">
    <property type="entry name" value="Titin a"/>
    <property type="match status" value="1"/>
</dbReference>
<dbReference type="GO" id="GO:0031672">
    <property type="term" value="C:A band"/>
    <property type="evidence" value="ECO:0007669"/>
    <property type="project" value="UniProtKB-ARBA"/>
</dbReference>
<keyword evidence="9" id="KW-0808">Transferase</keyword>
<dbReference type="FunFam" id="2.60.40.10:FF:000051">
    <property type="entry name" value="Uncharacterized protein, isoform J"/>
    <property type="match status" value="4"/>
</dbReference>
<keyword evidence="19" id="KW-0393">Immunoglobulin domain</keyword>
<feature type="domain" description="Ig-like" evidence="25">
    <location>
        <begin position="1601"/>
        <end position="1690"/>
    </location>
</feature>
<dbReference type="FunFam" id="2.60.40.10:FF:000107">
    <property type="entry name" value="Myosin, light chain kinase a"/>
    <property type="match status" value="1"/>
</dbReference>
<evidence type="ECO:0000256" key="13">
    <source>
        <dbReference type="ARBA" id="ARBA00022777"/>
    </source>
</evidence>
<feature type="domain" description="Ig-like" evidence="25">
    <location>
        <begin position="4947"/>
        <end position="5035"/>
    </location>
</feature>
<dbReference type="InterPro" id="IPR036116">
    <property type="entry name" value="FN3_sf"/>
</dbReference>
<feature type="domain" description="Fibronectin type-III" evidence="26">
    <location>
        <begin position="3082"/>
        <end position="3177"/>
    </location>
</feature>
<dbReference type="GO" id="GO:0050793">
    <property type="term" value="P:regulation of developmental process"/>
    <property type="evidence" value="ECO:0007669"/>
    <property type="project" value="UniProtKB-ARBA"/>
</dbReference>
<dbReference type="FunFam" id="2.60.40.10:FF:000147">
    <property type="entry name" value="Myosin light chain kinase"/>
    <property type="match status" value="1"/>
</dbReference>
<keyword evidence="10" id="KW-0479">Metal-binding</keyword>
<dbReference type="GO" id="GO:0030154">
    <property type="term" value="P:cell differentiation"/>
    <property type="evidence" value="ECO:0007669"/>
    <property type="project" value="UniProtKB-ARBA"/>
</dbReference>
<keyword evidence="17" id="KW-0112">Calmodulin-binding</keyword>
<dbReference type="Pfam" id="PF00041">
    <property type="entry name" value="fn3"/>
    <property type="match status" value="28"/>
</dbReference>
<dbReference type="InterPro" id="IPR017441">
    <property type="entry name" value="Protein_kinase_ATP_BS"/>
</dbReference>
<evidence type="ECO:0000256" key="9">
    <source>
        <dbReference type="ARBA" id="ARBA00022679"/>
    </source>
</evidence>
<dbReference type="GO" id="GO:0004674">
    <property type="term" value="F:protein serine/threonine kinase activity"/>
    <property type="evidence" value="ECO:0007669"/>
    <property type="project" value="UniProtKB-KW"/>
</dbReference>
<evidence type="ECO:0000256" key="11">
    <source>
        <dbReference type="ARBA" id="ARBA00022737"/>
    </source>
</evidence>
<keyword evidence="12 22" id="KW-0547">Nucleotide-binding</keyword>
<feature type="domain" description="Fibronectin type-III" evidence="26">
    <location>
        <begin position="1991"/>
        <end position="2085"/>
    </location>
</feature>
<evidence type="ECO:0000256" key="12">
    <source>
        <dbReference type="ARBA" id="ARBA00022741"/>
    </source>
</evidence>
<dbReference type="InterPro" id="IPR011009">
    <property type="entry name" value="Kinase-like_dom_sf"/>
</dbReference>
<dbReference type="InterPro" id="IPR003598">
    <property type="entry name" value="Ig_sub2"/>
</dbReference>
<dbReference type="FunFam" id="1.10.510.10:FF:000321">
    <property type="entry name" value="Bent, isoform C"/>
    <property type="match status" value="1"/>
</dbReference>
<dbReference type="FunFam" id="2.60.40.10:FF:000056">
    <property type="entry name" value="twitchin isoform X4"/>
    <property type="match status" value="14"/>
</dbReference>
<feature type="domain" description="Fibronectin type-III" evidence="26">
    <location>
        <begin position="1797"/>
        <end position="1891"/>
    </location>
</feature>
<feature type="region of interest" description="Disordered" evidence="23">
    <location>
        <begin position="4859"/>
        <end position="4933"/>
    </location>
</feature>
<feature type="domain" description="Fibronectin type-III" evidence="26">
    <location>
        <begin position="224"/>
        <end position="316"/>
    </location>
</feature>
<feature type="region of interest" description="Disordered" evidence="23">
    <location>
        <begin position="3063"/>
        <end position="3093"/>
    </location>
</feature>
<evidence type="ECO:0000256" key="3">
    <source>
        <dbReference type="ARBA" id="ARBA00006692"/>
    </source>
</evidence>
<dbReference type="Gene3D" id="2.60.40.10">
    <property type="entry name" value="Immunoglobulins"/>
    <property type="match status" value="48"/>
</dbReference>
<feature type="compositionally biased region" description="Basic and acidic residues" evidence="23">
    <location>
        <begin position="2782"/>
        <end position="2797"/>
    </location>
</feature>
<evidence type="ECO:0000256" key="18">
    <source>
        <dbReference type="ARBA" id="ARBA00023157"/>
    </source>
</evidence>
<feature type="domain" description="Fibronectin type-III" evidence="26">
    <location>
        <begin position="323"/>
        <end position="418"/>
    </location>
</feature>
<evidence type="ECO:0000256" key="7">
    <source>
        <dbReference type="ARBA" id="ARBA00022527"/>
    </source>
</evidence>
<evidence type="ECO:0000256" key="6">
    <source>
        <dbReference type="ARBA" id="ARBA00022490"/>
    </source>
</evidence>
<feature type="domain" description="Ig-like" evidence="25">
    <location>
        <begin position="2488"/>
        <end position="2577"/>
    </location>
</feature>
<dbReference type="InterPro" id="IPR008271">
    <property type="entry name" value="Ser/Thr_kinase_AS"/>
</dbReference>
<accession>A0AAW2HDS8</accession>
<feature type="domain" description="Fibronectin type-III" evidence="26">
    <location>
        <begin position="2389"/>
        <end position="2483"/>
    </location>
</feature>
<dbReference type="Pfam" id="PF07679">
    <property type="entry name" value="I-set"/>
    <property type="match status" value="20"/>
</dbReference>
<comment type="catalytic activity">
    <reaction evidence="20">
        <text>L-threonyl-[protein] + ATP = O-phospho-L-threonyl-[protein] + ADP + H(+)</text>
        <dbReference type="Rhea" id="RHEA:46608"/>
        <dbReference type="Rhea" id="RHEA-COMP:11060"/>
        <dbReference type="Rhea" id="RHEA-COMP:11605"/>
        <dbReference type="ChEBI" id="CHEBI:15378"/>
        <dbReference type="ChEBI" id="CHEBI:30013"/>
        <dbReference type="ChEBI" id="CHEBI:30616"/>
        <dbReference type="ChEBI" id="CHEBI:61977"/>
        <dbReference type="ChEBI" id="CHEBI:456216"/>
        <dbReference type="EC" id="2.7.11.1"/>
    </reaction>
</comment>
<feature type="compositionally biased region" description="Basic and acidic residues" evidence="23">
    <location>
        <begin position="4868"/>
        <end position="4878"/>
    </location>
</feature>
<dbReference type="SUPFAM" id="SSF56112">
    <property type="entry name" value="Protein kinase-like (PK-like)"/>
    <property type="match status" value="1"/>
</dbReference>
<dbReference type="FunFam" id="2.60.40.10:FF:000504">
    <property type="entry name" value="Bent, isoform J"/>
    <property type="match status" value="1"/>
</dbReference>
<feature type="domain" description="Ig-like" evidence="25">
    <location>
        <begin position="5152"/>
        <end position="5236"/>
    </location>
</feature>
<evidence type="ECO:0000259" key="24">
    <source>
        <dbReference type="PROSITE" id="PS50011"/>
    </source>
</evidence>
<feature type="domain" description="Fibronectin type-III" evidence="26">
    <location>
        <begin position="618"/>
        <end position="713"/>
    </location>
</feature>
<feature type="domain" description="Fibronectin type-III" evidence="26">
    <location>
        <begin position="28"/>
        <end position="123"/>
    </location>
</feature>
<feature type="domain" description="Ig-like" evidence="25">
    <location>
        <begin position="127"/>
        <end position="216"/>
    </location>
</feature>
<dbReference type="PROSITE" id="PS50011">
    <property type="entry name" value="PROTEIN_KINASE_DOM"/>
    <property type="match status" value="1"/>
</dbReference>
<comment type="similarity">
    <text evidence="3">Belongs to the protein kinase superfamily. CAMK Ser/Thr protein kinase family.</text>
</comment>
<keyword evidence="18" id="KW-1015">Disulfide bond</keyword>
<dbReference type="FunFam" id="2.60.40.10:FF:000460">
    <property type="entry name" value="Bent, isoform J"/>
    <property type="match status" value="1"/>
</dbReference>
<evidence type="ECO:0000256" key="17">
    <source>
        <dbReference type="ARBA" id="ARBA00022860"/>
    </source>
</evidence>
<dbReference type="EC" id="2.7.11.1" evidence="4"/>
<feature type="domain" description="Fibronectin type-III" evidence="26">
    <location>
        <begin position="2982"/>
        <end position="3076"/>
    </location>
</feature>
<feature type="domain" description="Fibronectin type-III" evidence="26">
    <location>
        <begin position="2091"/>
        <end position="2185"/>
    </location>
</feature>
<feature type="domain" description="Fibronectin type-III" evidence="26">
    <location>
        <begin position="1502"/>
        <end position="1596"/>
    </location>
</feature>
<feature type="region of interest" description="Disordered" evidence="23">
    <location>
        <begin position="299"/>
        <end position="328"/>
    </location>
</feature>
<feature type="domain" description="Protein kinase" evidence="24">
    <location>
        <begin position="4315"/>
        <end position="4570"/>
    </location>
</feature>
<dbReference type="InterPro" id="IPR007110">
    <property type="entry name" value="Ig-like_dom"/>
</dbReference>
<dbReference type="SMART" id="SM00220">
    <property type="entry name" value="S_TKc"/>
    <property type="match status" value="1"/>
</dbReference>
<feature type="domain" description="Ig-like" evidence="25">
    <location>
        <begin position="4068"/>
        <end position="4161"/>
    </location>
</feature>
<feature type="domain" description="Fibronectin type-III" evidence="26">
    <location>
        <begin position="2285"/>
        <end position="2383"/>
    </location>
</feature>
<feature type="domain" description="Fibronectin type-III" evidence="26">
    <location>
        <begin position="812"/>
        <end position="905"/>
    </location>
</feature>
<feature type="region of interest" description="Disordered" evidence="23">
    <location>
        <begin position="1782"/>
        <end position="1809"/>
    </location>
</feature>
<feature type="region of interest" description="Disordered" evidence="23">
    <location>
        <begin position="1580"/>
        <end position="1601"/>
    </location>
</feature>
<dbReference type="InterPro" id="IPR013098">
    <property type="entry name" value="Ig_I-set"/>
</dbReference>
<proteinExistence type="inferred from homology"/>
<dbReference type="FunFam" id="3.30.200.20:FF:000249">
    <property type="entry name" value="twitchin isoform X2"/>
    <property type="match status" value="1"/>
</dbReference>
<dbReference type="InterPro" id="IPR003961">
    <property type="entry name" value="FN3_dom"/>
</dbReference>
<dbReference type="SMART" id="SM00060">
    <property type="entry name" value="FN3"/>
    <property type="match status" value="28"/>
</dbReference>
<evidence type="ECO:0000256" key="8">
    <source>
        <dbReference type="ARBA" id="ARBA00022553"/>
    </source>
</evidence>
<reference evidence="27" key="1">
    <citation type="journal article" date="2024" name="Gigascience">
        <title>Chromosome-level genome of the poultry shaft louse Menopon gallinae provides insight into the host-switching and adaptive evolution of parasitic lice.</title>
        <authorList>
            <person name="Xu Y."/>
            <person name="Ma L."/>
            <person name="Liu S."/>
            <person name="Liang Y."/>
            <person name="Liu Q."/>
            <person name="He Z."/>
            <person name="Tian L."/>
            <person name="Duan Y."/>
            <person name="Cai W."/>
            <person name="Li H."/>
            <person name="Song F."/>
        </authorList>
    </citation>
    <scope>NUCLEOTIDE SEQUENCE</scope>
    <source>
        <strain evidence="27">Cailab_2023a</strain>
    </source>
</reference>
<feature type="domain" description="Fibronectin type-III" evidence="26">
    <location>
        <begin position="3773"/>
        <end position="3868"/>
    </location>
</feature>
<dbReference type="GO" id="GO:0005524">
    <property type="term" value="F:ATP binding"/>
    <property type="evidence" value="ECO:0007669"/>
    <property type="project" value="UniProtKB-UniRule"/>
</dbReference>
<evidence type="ECO:0000259" key="26">
    <source>
        <dbReference type="PROSITE" id="PS50853"/>
    </source>
</evidence>
<dbReference type="FunFam" id="2.60.40.10:FF:001845">
    <property type="entry name" value="Bent, isoform H"/>
    <property type="match status" value="1"/>
</dbReference>
<dbReference type="InterPro" id="IPR003599">
    <property type="entry name" value="Ig_sub"/>
</dbReference>
<feature type="domain" description="Fibronectin type-III" evidence="26">
    <location>
        <begin position="1400"/>
        <end position="1496"/>
    </location>
</feature>
<dbReference type="FunFam" id="2.60.40.10:FF:000034">
    <property type="entry name" value="Titin isoform A"/>
    <property type="match status" value="1"/>
</dbReference>
<dbReference type="Pfam" id="PF00069">
    <property type="entry name" value="Pkinase"/>
    <property type="match status" value="1"/>
</dbReference>
<feature type="domain" description="Ig-like" evidence="25">
    <location>
        <begin position="3584"/>
        <end position="3673"/>
    </location>
</feature>
<evidence type="ECO:0000256" key="20">
    <source>
        <dbReference type="ARBA" id="ARBA00047899"/>
    </source>
</evidence>
<feature type="domain" description="Fibronectin type-III" evidence="26">
    <location>
        <begin position="1206"/>
        <end position="1300"/>
    </location>
</feature>
<feature type="binding site" evidence="22">
    <location>
        <position position="4344"/>
    </location>
    <ligand>
        <name>ATP</name>
        <dbReference type="ChEBI" id="CHEBI:30616"/>
    </ligand>
</feature>
<feature type="domain" description="Fibronectin type-III" evidence="26">
    <location>
        <begin position="4166"/>
        <end position="4258"/>
    </location>
</feature>
<dbReference type="PROSITE" id="PS50853">
    <property type="entry name" value="FN3"/>
    <property type="match status" value="28"/>
</dbReference>
<feature type="region of interest" description="Disordered" evidence="23">
    <location>
        <begin position="695"/>
        <end position="717"/>
    </location>
</feature>
<feature type="domain" description="Fibronectin type-III" evidence="26">
    <location>
        <begin position="911"/>
        <end position="1006"/>
    </location>
</feature>
<comment type="caution">
    <text evidence="27">The sequence shown here is derived from an EMBL/GenBank/DDBJ whole genome shotgun (WGS) entry which is preliminary data.</text>
</comment>
<feature type="domain" description="Fibronectin type-III" evidence="26">
    <location>
        <begin position="1107"/>
        <end position="1200"/>
    </location>
</feature>
<feature type="domain" description="Ig-like" evidence="25">
    <location>
        <begin position="3975"/>
        <end position="4063"/>
    </location>
</feature>
<evidence type="ECO:0000259" key="25">
    <source>
        <dbReference type="PROSITE" id="PS50835"/>
    </source>
</evidence>
<comment type="catalytic activity">
    <reaction evidence="21">
        <text>L-seryl-[protein] + ATP = O-phospho-L-seryl-[protein] + ADP + H(+)</text>
        <dbReference type="Rhea" id="RHEA:17989"/>
        <dbReference type="Rhea" id="RHEA-COMP:9863"/>
        <dbReference type="Rhea" id="RHEA-COMP:11604"/>
        <dbReference type="ChEBI" id="CHEBI:15378"/>
        <dbReference type="ChEBI" id="CHEBI:29999"/>
        <dbReference type="ChEBI" id="CHEBI:30616"/>
        <dbReference type="ChEBI" id="CHEBI:83421"/>
        <dbReference type="ChEBI" id="CHEBI:456216"/>
        <dbReference type="EC" id="2.7.11.1"/>
    </reaction>
</comment>
<feature type="domain" description="Ig-like" evidence="25">
    <location>
        <begin position="4638"/>
        <end position="4726"/>
    </location>
</feature>
<dbReference type="EMBL" id="JARGDH010000005">
    <property type="protein sequence ID" value="KAL0267678.1"/>
    <property type="molecule type" value="Genomic_DNA"/>
</dbReference>
<dbReference type="InterPro" id="IPR013783">
    <property type="entry name" value="Ig-like_fold"/>
</dbReference>
<feature type="domain" description="Fibronectin type-III" evidence="26">
    <location>
        <begin position="519"/>
        <end position="612"/>
    </location>
</feature>
<feature type="domain" description="Ig-like" evidence="25">
    <location>
        <begin position="717"/>
        <end position="804"/>
    </location>
</feature>
<keyword evidence="8" id="KW-0597">Phosphoprotein</keyword>
<feature type="domain" description="Ig-like" evidence="25">
    <location>
        <begin position="421"/>
        <end position="511"/>
    </location>
</feature>
<feature type="domain" description="Ig-like" evidence="25">
    <location>
        <begin position="4763"/>
        <end position="4838"/>
    </location>
</feature>
<dbReference type="FunFam" id="2.60.40.10:FF:000097">
    <property type="entry name" value="Bent, isoform F"/>
    <property type="match status" value="2"/>
</dbReference>
<evidence type="ECO:0000256" key="5">
    <source>
        <dbReference type="ARBA" id="ARBA00022443"/>
    </source>
</evidence>
<keyword evidence="7" id="KW-0723">Serine/threonine-protein kinase</keyword>
<dbReference type="FunFam" id="2.60.40.10:FF:000003">
    <property type="entry name" value="Titin isoform E"/>
    <property type="match status" value="3"/>
</dbReference>
<dbReference type="FunFam" id="2.60.40.10:FF:000127">
    <property type="entry name" value="titin isoform X1"/>
    <property type="match status" value="3"/>
</dbReference>
<gene>
    <name evidence="27" type="ORF">PYX00_009872</name>
</gene>
<dbReference type="PANTHER" id="PTHR14340">
    <property type="entry name" value="MICROFIBRIL-ASSOCIATED GLYCOPROTEIN 3"/>
    <property type="match status" value="1"/>
</dbReference>
<keyword evidence="6" id="KW-0963">Cytoplasm</keyword>
<organism evidence="27">
    <name type="scientific">Menopon gallinae</name>
    <name type="common">poultry shaft louse</name>
    <dbReference type="NCBI Taxonomy" id="328185"/>
    <lineage>
        <taxon>Eukaryota</taxon>
        <taxon>Metazoa</taxon>
        <taxon>Ecdysozoa</taxon>
        <taxon>Arthropoda</taxon>
        <taxon>Hexapoda</taxon>
        <taxon>Insecta</taxon>
        <taxon>Pterygota</taxon>
        <taxon>Neoptera</taxon>
        <taxon>Paraneoptera</taxon>
        <taxon>Psocodea</taxon>
        <taxon>Troctomorpha</taxon>
        <taxon>Phthiraptera</taxon>
        <taxon>Amblycera</taxon>
        <taxon>Menoponidae</taxon>
        <taxon>Menopon</taxon>
    </lineage>
</organism>
<evidence type="ECO:0000256" key="10">
    <source>
        <dbReference type="ARBA" id="ARBA00022723"/>
    </source>
</evidence>
<feature type="domain" description="Fibronectin type-III" evidence="26">
    <location>
        <begin position="1697"/>
        <end position="1791"/>
    </location>
</feature>
<feature type="domain" description="Ig-like" evidence="25">
    <location>
        <begin position="1304"/>
        <end position="1393"/>
    </location>
</feature>
<dbReference type="Gene3D" id="1.10.510.10">
    <property type="entry name" value="Transferase(Phosphotransferase) domain 1"/>
    <property type="match status" value="1"/>
</dbReference>
<feature type="domain" description="Fibronectin type-III" evidence="26">
    <location>
        <begin position="2786"/>
        <end position="2881"/>
    </location>
</feature>
<dbReference type="InterPro" id="IPR036179">
    <property type="entry name" value="Ig-like_dom_sf"/>
</dbReference>
<keyword evidence="13" id="KW-0418">Kinase</keyword>
<dbReference type="GO" id="GO:0051239">
    <property type="term" value="P:regulation of multicellular organismal process"/>
    <property type="evidence" value="ECO:0007669"/>
    <property type="project" value="UniProtKB-ARBA"/>
</dbReference>
<evidence type="ECO:0000256" key="4">
    <source>
        <dbReference type="ARBA" id="ARBA00012513"/>
    </source>
</evidence>
<keyword evidence="16" id="KW-0460">Magnesium</keyword>
<dbReference type="GO" id="GO:0005516">
    <property type="term" value="F:calmodulin binding"/>
    <property type="evidence" value="ECO:0007669"/>
    <property type="project" value="UniProtKB-KW"/>
</dbReference>
<dbReference type="GO" id="GO:0009653">
    <property type="term" value="P:anatomical structure morphogenesis"/>
    <property type="evidence" value="ECO:0007669"/>
    <property type="project" value="UniProtKB-ARBA"/>
</dbReference>
<dbReference type="CDD" id="cd00063">
    <property type="entry name" value="FN3"/>
    <property type="match status" value="28"/>
</dbReference>
<sequence length="5248" mass="583186">MADDKFNLNFVNKLVKLRRLFRKDPPDKPGRPEITNWDKDFVDLQWTPPKNDGGAPIEKYIVQMRDKEGRTWENVMTVPGDKTNAKVTAVEEGHEYDFRVIPVNKAGNGEPSDPSKSVVAKPRFLAPHIDRKNLQKKTLRAGQLFKVEAAIKGEPPPTVTWKYKDQVLKNTDRLKIDNEDYKTQFTIQKIKRSDAGTYVVTAKNDSGTDQVELIIEVLSKPSKPKGPLEVSDVTANGCKLKWEKPEDDGGMPVDHYVVERMDTDTGRWIPCAESKTPEAEISGLNEGKDYLFRVRAVNPEGESEPLETETATTAKNPYNEPSAPGKPEVKDWGKSFAELKWSPPENDGGAPITSYIIEKKDEFSSKWQKGIEIIGNKTTAKIPDLVEGMKYQFRVKAVNNGGVSKPSPPSDTILTKDRFVPPVIDRSTMKNLQIKAGQQIRLDVKVTGEPPPTKVWFLNKEKLESKGDVTVETEDYKTKLVISPASRKHNGVLVLKANNSSGSDEASIEITVVDVPGQPEGPLKISDIHKEGCNLKWNPPLDDGGVPVEYYAVEKMDKDSGRWVPVGRTKEPKMEVANLVPGQDYKFRVMAVNAQGESAPLEAEDFITAKNPFDAPEAPDTPEIVDWDKNFVDLKWNPPFKDGGSPITGYIIEKKEVGTTKWTKAGEVKGPETKGRAEDLEEGVTYQFRVRAVNAAGPGEPSGETKQVTCKPRKLPPKIDRKNLRNITVHEGEPLFFDVKIIGEPAPDVTWYLNGKSIGGRARIENIPNNSKFFNDSTERKDTGTYKITATNKYGSDTAEVEVNVLSKPGKPEGPIEVSDVNKEGCKLKWKKPKDDGGAPIEGYVVEKFDTDTGMWLPVGKCKDPEMEVTGLTPGHEYKFRVKACNKEGESEPLETLGTVVAKDPFTVPSQPGAPEPVDWNANQVDLIWKEPISDGGSPITGYLIEKKDKYSTMWEKALETNNDTPQAVIHGLIEGNEYQFRVTALNKAGQSEPSDASKTFTAKPRFLAPKIDRRNLRDMTLSSGSTLKLDVNVIGEPPPTIEWRCGSATLKNSKTVTIDNVDYNTKLVIRPVKREDSGDYTITATNSSGRDSVTFNLTVTDKPGKPEGPLQVSDVHKEGCKLKWKRPRDDGGVPIEYYQVEKMDPETGCWVPCGRSSEPTMEVTGLTPGKEYKFRVAAVNSEGESEPLEADQTIVAKNPFDEPGKPKNLEATDWDKDHVDLKWTPPDSDGGSPITGYIVEKKDKYGQWEKAAELPADATTATVGDLIEGQPYEFRVRAVNKAGPGEPSDATLPIIAKARNQAPKIDRTNLIPIKIKAGQVFSFDVKVTGEPMPTTKWTHQKREIKSTDRVKVVHGDYNTKLTVRMATRSDTGTYTISAENVNGSDTANVEVTVIDKPGPPGGPLKVSDVNAEGAKLSWKPPADDGGVPVEKYVIEKQDEATGRWVPAGETIGPETSAEVTGLTPGHKYKFRVRAVNKQGKSDPLQTDKAIEAKNPFDQPGKPGQPEVTDYDKDFVQLKWDRPETDGGSPITGYIIEKKNKLSPTWEKCAEVEGDVTTGKVEDLVEGNTYEFRVIAVNKGGESEPSNPSAQHLARPKNLPPRIDRNAMVDIKIKAGQNFELDVPVIGEPPPSKEWTLREDVVFNNDRVKIVNEDYNTKLKVVDAKRSDSGVYKLTVKNINGTDSATVNVTVLDVPTPPEGPLKPDNVTKSSVTLYWRPPKDNGGCDITHYIVEKMDTENLRWLPVGESSGTSIRADYLIEGHDYKFRVKAVNKMGESLPLVGSEPVTAKDPFSKPDKPGTPQPTDWDKDHVDLEWTAPKKDGGAPITAYIIEKRPKYGTWEKCAEVPGNQTKGTAPNLVEGEEYEFRVIAVNKGGPGEPSDPSASVIAKPRFQAPVIDATHMQDMIVKVGQKISYVIPIEASPKPKATWSVDGKEIEPSTRVDMSVTNTQVCFEIPFSVRSDGGRYTLKLVNDIGASSCSANVTVLDKPSPPQAPLEVYDITKQSCRLSWKVPKDDGGSPILHYVIEKMDMTRGTWSDAGMSTSLNHEVTRLIHKKEYLFRVKAVNAIGESEPLELPRSVVIKNEFDEPSAPGKPQVKDWDQNHVDLEWAKPKSDGGKPITGYIVQKKEKGSPYWSNAAHVPGDKTSCSVPDLTEGQDYEFRVIAVNEAGQSEPSEPSDVVTAKARHLAPKIKTPMNEIRVKAGSIIHADINFIGEPIPEITWTVDSKPVVTDNRVTITSIGYHTVVHIVDAKRSDSGAYTLKLQNNSGTDEGTMQVVVLDRPSPPQEPFEYEEITAQSVTLSWKPPKDNGGSEITAYVIEKRDLTHGGGWVPAVQYINAKNTHATVPRLMEGTKYEFRVMAENLQGRSDPLVTPKPVVAKNQYDVPGRPGKPELVDSDKDHIKIKWDPPISNGGSPIIGYEVERRDPMTGRWTKMTTEPKRNLEFTDDRVQEGKQYEYRVIAVNAAGPGKPGDPSNAFIARPMKEAPKLFLDGIIGKKIRVRAGEPINVVIPIAGAPTPKVEWTKGTVPIVESNRVSFSTKNEETKFRIESSNRDDAGKYTVKASNEHGKDSADIEILVVDRPGPPTGPINYKLISQDTIGLEWNPPKDDGGSEITGYVVEVSEFGMDSWRQCPGFCPKPNFTVKNLVEGKKYVFRVRAENIYGLSKPLEGSPVIAKSPFDPPDAPGQPEVLSYTPNSCNLAWTPPTRTGGKPITGYYIEKRERGGEWMKVNNYPTSNTNYTVQDLREGSKYEFRVIAVNEAGPGKPSKPTEPITASAQRKRPDAPEPPKPDRITKDSVTLSWNAPRNDGGSKIKGYIVQKKKPKDKEWETVNTSPVNTLVHTVPKLKEGEEYVFRIIAVNDVGESEPSRACNPVKVEEQPNKPCMDLSGVRDITVRAGEDFSIHVPYVGFPKPKATWLFNDNNIDEKDDRIHQQLTDDFASFVVKNAKRSDTGQYRLQLKNPSGFDTATVNVKVLDRPGPPENVRADEFMGESLTLYWNPPKDNGGVDVSNYIVEKREEGSQNWAKVSSYVTTPFIRVRNLTVGRKYEFRVMAENKYGVSDPATTSEPIRAKHPFDPPAAPGTPRGTETTEDSITITWTKPRHDGGSPITGYVIEKRLISEDKWIKACHAHVPDTTYKVIGLLDHHTYEFRVAAVNAAGQGAWSQPSDPIVCQAPAFAPKITSDLSIRDMTVIAGEEFQITVPFVANPRPKPNWSINGEEVFQTERIKFETSDVETVFRNKCAKRGDTGSYTIQLVNNVGSDTATCRVLVVDKPSPPVGPLDVSDITPENCSMSWKPPMDDGGSPITNYVVEKLDPFSGVWVKVSSFVRNCHYDVIGLEPNKSYSFRVRAENQYGISEPLETDSPIVAKFPFTVPDAPGQPRVIDWDSSGNVTISWDRPKLDGGSRIQGYRIEFRDVAEDKSWRVANDYLVKDTTYQVHSLLSGHEYEFRVKAKNAAGLSKPSLPSSAFKLKAKASPPSPPGTPKVTKIGRNYVDLKWEPPQSDGGSRISGYIIEKRELGGPSIWQKCNDYNVTDCEFTCLNLRERGDYEFRIFAVNSVGKSDPSSCTTPVKIQEVEGGEKPEFIKPLTNQIAPLGKSVTLECQAKGYPAPTARWLKNGREITMGGRFLSTSTKDGVFTLSISELCELDNGDIACEASNSIGCTTSVARLKVGTPPRIDKMPDDLYLPENENAKIKIFYTGDQPITVNLLKSGKPISESPHFKFTVFDDYIIIFIKDVVKDDSGTYTLEVKNDSGSATGSFSITTTGLPGPPQGPLEVSDITKHTCTLSWSPPLHNGGLRVTHYVVERKDLSHNHWVLVYSFCKDTTFTVQGLTEGQEYLFRVMAVNENGMGPPLEGKNPIKAKAPFDAPSAPGIPNVTEVGGDFVNLSWEKPASDGGSRIQGYWIDKKEVGSDAWQRVNAAICNTTQINISNLIEGRQYEFRVFAQNEGGLSPPSSNSTSVKIVDPKAAVAPEIVKPLRNVNAIQNHNAQFQCTIAGTPKPVITWYKGAREITQGARYHMFAEGENYTLIINDVFGEDADEYVCRAVNKAGAKSTRAELLIMTAPKLNIPPRFRDTAFFDKGENVVIKIPFIGYPKPKITWSRDGETIESGAHFAVERAERHAILTIRDGSKIDSGSYRIVAENDLGQDSAIIKIQISDRPDPPKHPLCDSVSYDSLALSWSPPEWDGGSNITNYSVEKRELPMSSWIRVGNTRFTTMAVTGLTPNHEYEFRVYAENIYGRSDPAVSNIVRTKDSIKKKVQKKKYEVDETGKKIRGRVEDKIKDYDQYVFDIYSKYVPQPVEIKNDSVYDYYDILEEIGTGAFGVVHRCRERKTGNIFAAKFIPVTHAMEKELIRKEIDIMNHLHHNKLINLHDAFEDDDEMVLIFEFLSGGELFERITSEGYQMSEAEVIHYMRQICEAVKHMHEKHIIHLDIKPENIMCQTRTSTNIKLIDFGLATKLDPNDVVKISTGTAEFAAPEIVEREPVGFYTDMWAVGVLAYVLLSGLSPFAGENDVETLKNVKACDWEFDEDAFAGVSEEGKDFIRRLLVKNKEKRMTAHECLLHPWLTGDESSRTKIIQTSRYNKMRDKIRAKYSDWDSFVLPIGRLAEYSSLRKLLVEKYKIYETSFDRRQAAPRFVIKPCSAFAFEGQSAKFTCRVIALATPTLTWYHNNQEMKQSVKYMKRYVGDDYTFIINRVKLDDRGEYIIKAENHYGSREEVVFLNVQPVPKQLPTYRPEMPQIRRREPLVYSLWQDEKESAPTFTFLLRPRVMQARDTCKLLCCLSGKPTPTVKWFKEGRELSKYDYAMSQSDGVVTMEIVDCKPSDSGRYRCVATNIHGEDETNCVVIVEDNRIPDLPPVVAQQPKRAEKPYKPKETPSYSKPEPPKTSTTSSVPLSKAVSDKLTDKRPIKKYGAKLDSTSSPSRSRSATKELILPPDDSLMCAPEFTKTLKDLTINDGERLTLTCTIKGDPDPQCEWFKDGKGISSSDVIDLRYKNGVATLSIQEVFPEDEGEYVCKATNSMGTTQTKCKLTIKPMPAGAGAKKSSDKPPRIVSHLTSQYVKDGDPVVLQVRIIGAEKFDVVWLHNDKEIKPSKDFEYTNEANIYKLKIAEIFPEDSGTYTCEAFNDAGESFSSCTLIVLVPNEEPKGPIFKTFPQSVTVAEGESTTFECEIEKTPQKVTWLKDNKPIGEKSNKYQFIMDGSKKFKFEISNCDATDVGQYVAKAEGKKAETIAGFMLNVVPPGDA</sequence>
<dbReference type="PROSITE" id="PS50835">
    <property type="entry name" value="IG_LIKE"/>
    <property type="match status" value="15"/>
</dbReference>
<feature type="domain" description="Fibronectin type-III" evidence="26">
    <location>
        <begin position="3379"/>
        <end position="3476"/>
    </location>
</feature>
<dbReference type="Gene3D" id="3.30.200.20">
    <property type="entry name" value="Phosphorylase Kinase, domain 1"/>
    <property type="match status" value="1"/>
</dbReference>
<evidence type="ECO:0000256" key="2">
    <source>
        <dbReference type="ARBA" id="ARBA00004496"/>
    </source>
</evidence>
<dbReference type="FunFam" id="2.60.40.10:FF:000831">
    <property type="entry name" value="Uncharacterized protein, isoform F"/>
    <property type="match status" value="1"/>
</dbReference>
<dbReference type="FunFam" id="2.60.40.10:FF:000567">
    <property type="entry name" value="Uncharacterized protein, isoform G"/>
    <property type="match status" value="4"/>
</dbReference>
<evidence type="ECO:0000256" key="19">
    <source>
        <dbReference type="ARBA" id="ARBA00023319"/>
    </source>
</evidence>
<dbReference type="FunFam" id="2.60.40.10:FF:000031">
    <property type="entry name" value="Myosin-binding protein C, slow type"/>
    <property type="match status" value="3"/>
</dbReference>
<dbReference type="SMART" id="SM00408">
    <property type="entry name" value="IGc2"/>
    <property type="match status" value="17"/>
</dbReference>
<dbReference type="PROSITE" id="PS00108">
    <property type="entry name" value="PROTEIN_KINASE_ST"/>
    <property type="match status" value="1"/>
</dbReference>
<dbReference type="FunFam" id="2.60.40.10:FF:002083">
    <property type="entry name" value="Protein CBR-UNC-22"/>
    <property type="match status" value="2"/>
</dbReference>
<keyword evidence="5" id="KW-0728">SH3 domain</keyword>
<evidence type="ECO:0000256" key="21">
    <source>
        <dbReference type="ARBA" id="ARBA00048679"/>
    </source>
</evidence>
<evidence type="ECO:0000256" key="1">
    <source>
        <dbReference type="ARBA" id="ARBA00001946"/>
    </source>
</evidence>
<evidence type="ECO:0000256" key="16">
    <source>
        <dbReference type="ARBA" id="ARBA00022842"/>
    </source>
</evidence>
<dbReference type="PANTHER" id="PTHR14340:SF9">
    <property type="entry name" value="FIBRONECTIN TYPE-III DOMAIN-CONTAINING PROTEIN"/>
    <property type="match status" value="1"/>
</dbReference>
<evidence type="ECO:0000256" key="22">
    <source>
        <dbReference type="PROSITE-ProRule" id="PRU10141"/>
    </source>
</evidence>
<keyword evidence="11" id="KW-0677">Repeat</keyword>
<dbReference type="FunFam" id="2.60.40.10:FF:000553">
    <property type="entry name" value="Uncharacterized protein, isoform J"/>
    <property type="match status" value="1"/>
</dbReference>
<comment type="subcellular location">
    <subcellularLocation>
        <location evidence="2">Cytoplasm</location>
    </subcellularLocation>
</comment>
<name>A0AAW2HDS8_9NEOP</name>
<dbReference type="SUPFAM" id="SSF48726">
    <property type="entry name" value="Immunoglobulin"/>
    <property type="match status" value="20"/>
</dbReference>
<protein>
    <recommendedName>
        <fullName evidence="4">non-specific serine/threonine protein kinase</fullName>
        <ecNumber evidence="4">2.7.11.1</ecNumber>
    </recommendedName>
</protein>
<evidence type="ECO:0000313" key="27">
    <source>
        <dbReference type="EMBL" id="KAL0267678.1"/>
    </source>
</evidence>
<feature type="domain" description="Ig-like" evidence="25">
    <location>
        <begin position="1010"/>
        <end position="1099"/>
    </location>
</feature>
<feature type="domain" description="Fibronectin type-III" evidence="26">
    <location>
        <begin position="2686"/>
        <end position="2781"/>
    </location>
</feature>
<feature type="region of interest" description="Disordered" evidence="23">
    <location>
        <begin position="2762"/>
        <end position="2808"/>
    </location>
</feature>
<feature type="domain" description="Fibronectin type-III" evidence="26">
    <location>
        <begin position="2586"/>
        <end position="2680"/>
    </location>
</feature>
<dbReference type="FunFam" id="2.60.40.10:FF:001164">
    <property type="entry name" value="Uncharacterized protein, isoform F"/>
    <property type="match status" value="1"/>
</dbReference>
<dbReference type="CDD" id="cd05748">
    <property type="entry name" value="Ig_Titin_like"/>
    <property type="match status" value="3"/>
</dbReference>
<dbReference type="InterPro" id="IPR000719">
    <property type="entry name" value="Prot_kinase_dom"/>
</dbReference>
<dbReference type="GO" id="GO:0046872">
    <property type="term" value="F:metal ion binding"/>
    <property type="evidence" value="ECO:0007669"/>
    <property type="project" value="UniProtKB-KW"/>
</dbReference>
<feature type="domain" description="Fibronectin type-III" evidence="26">
    <location>
        <begin position="3874"/>
        <end position="3969"/>
    </location>
</feature>
<evidence type="ECO:0000256" key="23">
    <source>
        <dbReference type="SAM" id="MobiDB-lite"/>
    </source>
</evidence>
<keyword evidence="15 22" id="KW-0067">ATP-binding</keyword>
<dbReference type="PROSITE" id="PS00107">
    <property type="entry name" value="PROTEIN_KINASE_ATP"/>
    <property type="match status" value="1"/>
</dbReference>
<feature type="domain" description="Fibronectin type-III" evidence="26">
    <location>
        <begin position="3482"/>
        <end position="3578"/>
    </location>
</feature>
<feature type="domain" description="Fibronectin type-III" evidence="26">
    <location>
        <begin position="3279"/>
        <end position="3373"/>
    </location>
</feature>
<feature type="domain" description="Ig-like" evidence="25">
    <location>
        <begin position="5053"/>
        <end position="5136"/>
    </location>
</feature>
<evidence type="ECO:0000256" key="15">
    <source>
        <dbReference type="ARBA" id="ARBA00022840"/>
    </source>
</evidence>